<dbReference type="PANTHER" id="PTHR31299">
    <property type="entry name" value="ESTERASE, PUTATIVE (AFU_ORTHOLOGUE AFUA_1G05850)-RELATED"/>
    <property type="match status" value="1"/>
</dbReference>
<gene>
    <name evidence="2" type="ORF">HYG85_07735</name>
</gene>
<dbReference type="Gene3D" id="3.30.1870.10">
    <property type="entry name" value="EreA-like, domain 2"/>
    <property type="match status" value="1"/>
</dbReference>
<keyword evidence="3" id="KW-1185">Reference proteome</keyword>
<keyword evidence="1" id="KW-0732">Signal</keyword>
<dbReference type="InterPro" id="IPR052036">
    <property type="entry name" value="Hydrolase/PRTase-associated"/>
</dbReference>
<evidence type="ECO:0000256" key="1">
    <source>
        <dbReference type="SAM" id="SignalP"/>
    </source>
</evidence>
<feature type="chain" id="PRO_5035170211" evidence="1">
    <location>
        <begin position="20"/>
        <end position="439"/>
    </location>
</feature>
<dbReference type="AlphaFoldDB" id="A0A8J8SBM2"/>
<evidence type="ECO:0000313" key="3">
    <source>
        <dbReference type="Proteomes" id="UP000677305"/>
    </source>
</evidence>
<feature type="signal peptide" evidence="1">
    <location>
        <begin position="1"/>
        <end position="19"/>
    </location>
</feature>
<dbReference type="CDD" id="cd14728">
    <property type="entry name" value="Ere-like"/>
    <property type="match status" value="1"/>
</dbReference>
<dbReference type="Pfam" id="PF05139">
    <property type="entry name" value="Erythro_esteras"/>
    <property type="match status" value="1"/>
</dbReference>
<proteinExistence type="predicted"/>
<dbReference type="GO" id="GO:0046677">
    <property type="term" value="P:response to antibiotic"/>
    <property type="evidence" value="ECO:0007669"/>
    <property type="project" value="InterPro"/>
</dbReference>
<dbReference type="PANTHER" id="PTHR31299:SF0">
    <property type="entry name" value="ESTERASE, PUTATIVE (AFU_ORTHOLOGUE AFUA_1G05850)-RELATED"/>
    <property type="match status" value="1"/>
</dbReference>
<dbReference type="Proteomes" id="UP000677305">
    <property type="component" value="Chromosome"/>
</dbReference>
<dbReference type="Gene3D" id="1.20.1440.30">
    <property type="entry name" value="Biosynthetic Protein domain"/>
    <property type="match status" value="1"/>
</dbReference>
<dbReference type="InterPro" id="IPR007815">
    <property type="entry name" value="Emycin_Estase"/>
</dbReference>
<dbReference type="SUPFAM" id="SSF159501">
    <property type="entry name" value="EreA/ChaN-like"/>
    <property type="match status" value="1"/>
</dbReference>
<sequence>MLKKGMSVLLTIVITLSIAACGKVETTEEWYDKNVDEIKSLDSEDYSDLEFLRPLLKDKRVVSLGENFHSVGDYRTIKTRLIKYLHEELGYDAIGFESGLGECEMVMNSKNLTAKQMMEYSILPVWHSQETLDLFNYIKEQKETDSPLDLFGFDMQFTSMYFVEYMAQWLEKVDEKVAEDYYNMEVEFFQSYYTLINKYGFDTGHREKYQKIIDKYTSDYDKVIEYIKDNRSTLEAIYRKNDMLVDSALRTLENRMNIVRMSMVDNVEGYEIRDVIMADNVKWYMKANPDKKIILWAHNDHIAKNTSQMLALENDEWVNSFVSMGELLSKELGNDMYVIGFYMQGGKASAITTQEPFNIPSVPKDSLEEIISRSGYKTSFVDLSQHKNKNKFNKWMFTNQYASEDGLTAEIIRSNVSQFIPKQQYDGIILLDQVSPPKK</sequence>
<accession>A0A8J8SBM2</accession>
<organism evidence="2 3">
    <name type="scientific">Vallitalea guaymasensis</name>
    <dbReference type="NCBI Taxonomy" id="1185412"/>
    <lineage>
        <taxon>Bacteria</taxon>
        <taxon>Bacillati</taxon>
        <taxon>Bacillota</taxon>
        <taxon>Clostridia</taxon>
        <taxon>Lachnospirales</taxon>
        <taxon>Vallitaleaceae</taxon>
        <taxon>Vallitalea</taxon>
    </lineage>
</organism>
<name>A0A8J8SBM2_9FIRM</name>
<evidence type="ECO:0000313" key="2">
    <source>
        <dbReference type="EMBL" id="QUH28809.1"/>
    </source>
</evidence>
<dbReference type="Gene3D" id="3.40.1660.10">
    <property type="entry name" value="EreA-like (biosynthetic domain)"/>
    <property type="match status" value="1"/>
</dbReference>
<protein>
    <submittedName>
        <fullName evidence="2">Erythromycin esterase family protein</fullName>
    </submittedName>
</protein>
<dbReference type="KEGG" id="vgu:HYG85_07735"/>
<reference evidence="2 3" key="1">
    <citation type="submission" date="2020-07" db="EMBL/GenBank/DDBJ databases">
        <title>Vallitalea guaymasensis genome.</title>
        <authorList>
            <person name="Postec A."/>
        </authorList>
    </citation>
    <scope>NUCLEOTIDE SEQUENCE [LARGE SCALE GENOMIC DNA]</scope>
    <source>
        <strain evidence="2 3">Ra1766G1</strain>
    </source>
</reference>
<dbReference type="PROSITE" id="PS51257">
    <property type="entry name" value="PROKAR_LIPOPROTEIN"/>
    <property type="match status" value="1"/>
</dbReference>
<dbReference type="EMBL" id="CP058561">
    <property type="protein sequence ID" value="QUH28809.1"/>
    <property type="molecule type" value="Genomic_DNA"/>
</dbReference>
<dbReference type="RefSeq" id="WP_212693016.1">
    <property type="nucleotide sequence ID" value="NZ_CP058561.1"/>
</dbReference>